<feature type="domain" description="RabBD" evidence="12">
    <location>
        <begin position="39"/>
        <end position="171"/>
    </location>
</feature>
<reference evidence="13 14" key="1">
    <citation type="submission" date="2024-02" db="EMBL/GenBank/DDBJ databases">
        <authorList>
            <person name="Daric V."/>
            <person name="Darras S."/>
        </authorList>
    </citation>
    <scope>NUCLEOTIDE SEQUENCE [LARGE SCALE GENOMIC DNA]</scope>
</reference>
<dbReference type="SUPFAM" id="SSF49562">
    <property type="entry name" value="C2 domain (Calcium/lipid-binding domain, CaLB)"/>
    <property type="match status" value="2"/>
</dbReference>
<evidence type="ECO:0000313" key="13">
    <source>
        <dbReference type="EMBL" id="CAK8694725.1"/>
    </source>
</evidence>
<dbReference type="Pfam" id="PF00168">
    <property type="entry name" value="C2"/>
    <property type="match status" value="2"/>
</dbReference>
<feature type="region of interest" description="Disordered" evidence="9">
    <location>
        <begin position="200"/>
        <end position="266"/>
    </location>
</feature>
<protein>
    <recommendedName>
        <fullName evidence="15">Rabphilin</fullName>
    </recommendedName>
</protein>
<dbReference type="InterPro" id="IPR000008">
    <property type="entry name" value="C2_dom"/>
</dbReference>
<evidence type="ECO:0008006" key="15">
    <source>
        <dbReference type="Google" id="ProtNLM"/>
    </source>
</evidence>
<dbReference type="SUPFAM" id="SSF57903">
    <property type="entry name" value="FYVE/PHD zinc finger"/>
    <property type="match status" value="1"/>
</dbReference>
<evidence type="ECO:0000256" key="8">
    <source>
        <dbReference type="PROSITE-ProRule" id="PRU00091"/>
    </source>
</evidence>
<dbReference type="PROSITE" id="PS50178">
    <property type="entry name" value="ZF_FYVE"/>
    <property type="match status" value="1"/>
</dbReference>
<dbReference type="PRINTS" id="PR00399">
    <property type="entry name" value="SYNAPTOTAGMN"/>
</dbReference>
<dbReference type="Proteomes" id="UP001642483">
    <property type="component" value="Unassembled WGS sequence"/>
</dbReference>
<sequence length="704" mass="79078">MLSQNGQNNLWVCPSDRHLMLRSKLDAGWSVRGIQPDKKQHSHSVSPEEMVHIKRVIARAENIDVSEQKRIGSMVQQLESMRKIARGDGVTRCILCSEEFRKFVGASPLICMDCKKKMCQKCCVDFSTVSTLQNVQRKHSNKASKSTTWLCKICCESREVWKRSGAWFFRGLPKYILPEQNPVIVASRYDVRPSNNVYVYPPSEDANPHKPAFGQQSSSRTYSHYKSIGRRRSSSSESSDNDGSVIERRRSRNASSSSSAISNASSPSLAVSYGAMSLSSSTNFGEDYRLTSAFSRHGSNNSNPSLGVSPQRRRVSGRRKKLKKTAMEEENLPKNDVTEESSSTIPPTKDSLDMSSLHSSGVKQTNDDSASSPHIGGSYIERVYTDVDNAGPLGSVEFTALHDPIKLALHVTVIRARNLKAMDLNGFSDPYVKLHLLPGSKKSSKMRTRTKFKTLNPNFDETLTYWGITESDMSKRKLRLMVLDEDRFGHNDFIGEVTVTLRHLTPLETKIFNMALDYHHTLKKSDEEDDNERGRLLFSLQFQEDDSTLLVNIARCAGLVPVARNNAIDPQVKVCLQLDEPGSNEVMCEKTERKKSTRNTNPAFQTSVKLPIIGGGNNLVKCRLDISVWDKDSFGREHLVGALELGIKSKGNELRHWFDCVKHPGNIVEMWHNLTFPPDPERISALASAGKRRRTPRLPRKFVS</sequence>
<organism evidence="13 14">
    <name type="scientific">Clavelina lepadiformis</name>
    <name type="common">Light-bulb sea squirt</name>
    <name type="synonym">Ascidia lepadiformis</name>
    <dbReference type="NCBI Taxonomy" id="159417"/>
    <lineage>
        <taxon>Eukaryota</taxon>
        <taxon>Metazoa</taxon>
        <taxon>Chordata</taxon>
        <taxon>Tunicata</taxon>
        <taxon>Ascidiacea</taxon>
        <taxon>Aplousobranchia</taxon>
        <taxon>Clavelinidae</taxon>
        <taxon>Clavelina</taxon>
    </lineage>
</organism>
<comment type="caution">
    <text evidence="13">The sequence shown here is derived from an EMBL/GenBank/DDBJ whole genome shotgun (WGS) entry which is preliminary data.</text>
</comment>
<keyword evidence="3 8" id="KW-0863">Zinc-finger</keyword>
<feature type="compositionally biased region" description="Polar residues" evidence="9">
    <location>
        <begin position="294"/>
        <end position="308"/>
    </location>
</feature>
<dbReference type="InterPro" id="IPR043566">
    <property type="entry name" value="Rabphilin/DOC2/Noc2"/>
</dbReference>
<dbReference type="InterPro" id="IPR013083">
    <property type="entry name" value="Znf_RING/FYVE/PHD"/>
</dbReference>
<feature type="domain" description="FYVE-type" evidence="11">
    <location>
        <begin position="87"/>
        <end position="159"/>
    </location>
</feature>
<evidence type="ECO:0000256" key="6">
    <source>
        <dbReference type="ARBA" id="ARBA00023018"/>
    </source>
</evidence>
<dbReference type="InterPro" id="IPR011011">
    <property type="entry name" value="Znf_FYVE_PHD"/>
</dbReference>
<accession>A0ABP0GWS7</accession>
<evidence type="ECO:0000259" key="12">
    <source>
        <dbReference type="PROSITE" id="PS50916"/>
    </source>
</evidence>
<dbReference type="InterPro" id="IPR017455">
    <property type="entry name" value="Znf_FYVE-rel"/>
</dbReference>
<dbReference type="Gene3D" id="2.60.40.150">
    <property type="entry name" value="C2 domain"/>
    <property type="match status" value="2"/>
</dbReference>
<feature type="domain" description="C2" evidence="10">
    <location>
        <begin position="392"/>
        <end position="514"/>
    </location>
</feature>
<dbReference type="EMBL" id="CAWYQH010000141">
    <property type="protein sequence ID" value="CAK8694725.1"/>
    <property type="molecule type" value="Genomic_DNA"/>
</dbReference>
<gene>
    <name evidence="13" type="ORF">CVLEPA_LOCUS28071</name>
</gene>
<dbReference type="InterPro" id="IPR010911">
    <property type="entry name" value="Rab_BD"/>
</dbReference>
<feature type="compositionally biased region" description="Basic and acidic residues" evidence="9">
    <location>
        <begin position="325"/>
        <end position="337"/>
    </location>
</feature>
<dbReference type="CDD" id="cd04035">
    <property type="entry name" value="C2A_Rabphilin_Doc2"/>
    <property type="match status" value="1"/>
</dbReference>
<dbReference type="PANTHER" id="PTHR45729:SF6">
    <property type="entry name" value="RABPHILIN, ISOFORM A"/>
    <property type="match status" value="1"/>
</dbReference>
<evidence type="ECO:0000256" key="3">
    <source>
        <dbReference type="ARBA" id="ARBA00022771"/>
    </source>
</evidence>
<dbReference type="PROSITE" id="PS50004">
    <property type="entry name" value="C2"/>
    <property type="match status" value="2"/>
</dbReference>
<dbReference type="SMART" id="SM00239">
    <property type="entry name" value="C2"/>
    <property type="match status" value="2"/>
</dbReference>
<dbReference type="PRINTS" id="PR00360">
    <property type="entry name" value="C2DOMAIN"/>
</dbReference>
<comment type="subcellular location">
    <subcellularLocation>
        <location evidence="7">Synapse</location>
    </subcellularLocation>
</comment>
<feature type="compositionally biased region" description="Polar residues" evidence="9">
    <location>
        <begin position="353"/>
        <end position="372"/>
    </location>
</feature>
<dbReference type="PANTHER" id="PTHR45729">
    <property type="entry name" value="RABPHILIN, ISOFORM A"/>
    <property type="match status" value="1"/>
</dbReference>
<keyword evidence="5" id="KW-0106">Calcium</keyword>
<keyword evidence="2" id="KW-0677">Repeat</keyword>
<dbReference type="InterPro" id="IPR041282">
    <property type="entry name" value="FYVE_2"/>
</dbReference>
<feature type="region of interest" description="Disordered" evidence="9">
    <location>
        <begin position="294"/>
        <end position="374"/>
    </location>
</feature>
<evidence type="ECO:0000259" key="10">
    <source>
        <dbReference type="PROSITE" id="PS50004"/>
    </source>
</evidence>
<evidence type="ECO:0000259" key="11">
    <source>
        <dbReference type="PROSITE" id="PS50178"/>
    </source>
</evidence>
<feature type="domain" description="C2" evidence="10">
    <location>
        <begin position="532"/>
        <end position="658"/>
    </location>
</feature>
<feature type="compositionally biased region" description="Polar residues" evidence="9">
    <location>
        <begin position="214"/>
        <end position="224"/>
    </location>
</feature>
<dbReference type="InterPro" id="IPR001565">
    <property type="entry name" value="Synaptotagmin"/>
</dbReference>
<feature type="compositionally biased region" description="Low complexity" evidence="9">
    <location>
        <begin position="253"/>
        <end position="266"/>
    </location>
</feature>
<name>A0ABP0GWS7_CLALP</name>
<keyword evidence="4" id="KW-0862">Zinc</keyword>
<evidence type="ECO:0000256" key="1">
    <source>
        <dbReference type="ARBA" id="ARBA00022723"/>
    </source>
</evidence>
<dbReference type="InterPro" id="IPR047022">
    <property type="entry name" value="Rabphilin_Doc2_C2A"/>
</dbReference>
<evidence type="ECO:0000256" key="4">
    <source>
        <dbReference type="ARBA" id="ARBA00022833"/>
    </source>
</evidence>
<dbReference type="InterPro" id="IPR035892">
    <property type="entry name" value="C2_domain_sf"/>
</dbReference>
<keyword evidence="6" id="KW-0770">Synapse</keyword>
<evidence type="ECO:0000256" key="7">
    <source>
        <dbReference type="ARBA" id="ARBA00034103"/>
    </source>
</evidence>
<feature type="compositionally biased region" description="Basic residues" evidence="9">
    <location>
        <begin position="311"/>
        <end position="324"/>
    </location>
</feature>
<keyword evidence="1" id="KW-0479">Metal-binding</keyword>
<evidence type="ECO:0000256" key="2">
    <source>
        <dbReference type="ARBA" id="ARBA00022737"/>
    </source>
</evidence>
<evidence type="ECO:0000313" key="14">
    <source>
        <dbReference type="Proteomes" id="UP001642483"/>
    </source>
</evidence>
<keyword evidence="14" id="KW-1185">Reference proteome</keyword>
<evidence type="ECO:0000256" key="9">
    <source>
        <dbReference type="SAM" id="MobiDB-lite"/>
    </source>
</evidence>
<proteinExistence type="predicted"/>
<evidence type="ECO:0000256" key="5">
    <source>
        <dbReference type="ARBA" id="ARBA00022837"/>
    </source>
</evidence>
<dbReference type="Pfam" id="PF02318">
    <property type="entry name" value="FYVE_2"/>
    <property type="match status" value="1"/>
</dbReference>
<dbReference type="Gene3D" id="3.30.40.10">
    <property type="entry name" value="Zinc/RING finger domain, C3HC4 (zinc finger)"/>
    <property type="match status" value="1"/>
</dbReference>
<dbReference type="PROSITE" id="PS50916">
    <property type="entry name" value="RABBD"/>
    <property type="match status" value="1"/>
</dbReference>